<proteinExistence type="predicted"/>
<dbReference type="EMBL" id="JAQIFT010000057">
    <property type="protein sequence ID" value="MDA3732851.1"/>
    <property type="molecule type" value="Genomic_DNA"/>
</dbReference>
<sequence length="70" mass="8044">MLELAKKFIDKECLIYTFNSQLTGVIKEVNKGAILVENKNTIEIVNLDFVVRIREYPLGKNGKKKSFILN</sequence>
<dbReference type="AlphaFoldDB" id="A0AA42DQ69"/>
<dbReference type="Proteomes" id="UP001169242">
    <property type="component" value="Unassembled WGS sequence"/>
</dbReference>
<gene>
    <name evidence="1" type="ORF">PBV87_15345</name>
</gene>
<accession>A0AA42DQ69</accession>
<evidence type="ECO:0000313" key="2">
    <source>
        <dbReference type="Proteomes" id="UP001169242"/>
    </source>
</evidence>
<name>A0AA42DQ69_9FIRM</name>
<keyword evidence="2" id="KW-1185">Reference proteome</keyword>
<organism evidence="1 2">
    <name type="scientific">Holtiella tumoricola</name>
    <dbReference type="NCBI Taxonomy" id="3018743"/>
    <lineage>
        <taxon>Bacteria</taxon>
        <taxon>Bacillati</taxon>
        <taxon>Bacillota</taxon>
        <taxon>Clostridia</taxon>
        <taxon>Lachnospirales</taxon>
        <taxon>Cellulosilyticaceae</taxon>
        <taxon>Holtiella</taxon>
    </lineage>
</organism>
<reference evidence="1" key="1">
    <citation type="journal article" date="2023" name="Int. J. Syst. Evol. Microbiol.">
        <title>&lt;i&gt;Holtiella tumoricola&lt;/i&gt; gen. nov. sp. nov., isolated from a human clinical sample.</title>
        <authorList>
            <person name="Allen-Vercoe E."/>
            <person name="Daigneault M.C."/>
            <person name="Vancuren S.J."/>
            <person name="Cochrane K."/>
            <person name="O'Neal L.L."/>
            <person name="Sankaranarayanan K."/>
            <person name="Lawson P.A."/>
        </authorList>
    </citation>
    <scope>NUCLEOTIDE SEQUENCE</scope>
    <source>
        <strain evidence="1">CC70A</strain>
    </source>
</reference>
<protein>
    <submittedName>
        <fullName evidence="1">Uncharacterized protein</fullName>
    </submittedName>
</protein>
<evidence type="ECO:0000313" key="1">
    <source>
        <dbReference type="EMBL" id="MDA3732851.1"/>
    </source>
</evidence>
<dbReference type="RefSeq" id="WP_271012832.1">
    <property type="nucleotide sequence ID" value="NZ_JAQIFT010000057.1"/>
</dbReference>
<comment type="caution">
    <text evidence="1">The sequence shown here is derived from an EMBL/GenBank/DDBJ whole genome shotgun (WGS) entry which is preliminary data.</text>
</comment>